<feature type="domain" description="Peptidase M24" evidence="10">
    <location>
        <begin position="155"/>
        <end position="358"/>
    </location>
</feature>
<dbReference type="SUPFAM" id="SSF46785">
    <property type="entry name" value="Winged helix' DNA-binding domain"/>
    <property type="match status" value="1"/>
</dbReference>
<comment type="catalytic activity">
    <reaction evidence="1 8 9">
        <text>Release of N-terminal amino acids, preferentially methionine, from peptides and arylamides.</text>
        <dbReference type="EC" id="3.4.11.18"/>
    </reaction>
</comment>
<evidence type="ECO:0000256" key="4">
    <source>
        <dbReference type="ARBA" id="ARBA00022438"/>
    </source>
</evidence>
<dbReference type="PANTHER" id="PTHR45777:SF2">
    <property type="entry name" value="METHIONINE AMINOPEPTIDASE 2"/>
    <property type="match status" value="1"/>
</dbReference>
<evidence type="ECO:0000256" key="6">
    <source>
        <dbReference type="ARBA" id="ARBA00022723"/>
    </source>
</evidence>
<evidence type="ECO:0000256" key="5">
    <source>
        <dbReference type="ARBA" id="ARBA00022670"/>
    </source>
</evidence>
<keyword evidence="4 8" id="KW-0031">Aminopeptidase</keyword>
<feature type="binding site" evidence="8">
    <location>
        <position position="251"/>
    </location>
    <ligand>
        <name>a divalent metal cation</name>
        <dbReference type="ChEBI" id="CHEBI:60240"/>
        <label>2</label>
        <note>catalytic</note>
    </ligand>
</feature>
<dbReference type="Gene3D" id="1.10.10.10">
    <property type="entry name" value="Winged helix-like DNA-binding domain superfamily/Winged helix DNA-binding domain"/>
    <property type="match status" value="1"/>
</dbReference>
<evidence type="ECO:0000313" key="11">
    <source>
        <dbReference type="EMBL" id="KAA6399017.1"/>
    </source>
</evidence>
<dbReference type="PANTHER" id="PTHR45777">
    <property type="entry name" value="METHIONINE AMINOPEPTIDASE 2"/>
    <property type="match status" value="1"/>
</dbReference>
<name>A0A5J4WVD3_9EUKA</name>
<comment type="caution">
    <text evidence="11">The sequence shown here is derived from an EMBL/GenBank/DDBJ whole genome shotgun (WGS) entry which is preliminary data.</text>
</comment>
<dbReference type="InterPro" id="IPR036390">
    <property type="entry name" value="WH_DNA-bd_sf"/>
</dbReference>
<dbReference type="InterPro" id="IPR018349">
    <property type="entry name" value="Pept_M24A_MAP2_BS"/>
</dbReference>
<dbReference type="Pfam" id="PF00557">
    <property type="entry name" value="Peptidase_M24"/>
    <property type="match status" value="1"/>
</dbReference>
<keyword evidence="5 8" id="KW-0645">Protease</keyword>
<feature type="binding site" evidence="8">
    <location>
        <position position="328"/>
    </location>
    <ligand>
        <name>substrate</name>
    </ligand>
</feature>
<dbReference type="InterPro" id="IPR036005">
    <property type="entry name" value="Creatinase/aminopeptidase-like"/>
</dbReference>
<dbReference type="GO" id="GO:0046872">
    <property type="term" value="F:metal ion binding"/>
    <property type="evidence" value="ECO:0007669"/>
    <property type="project" value="UniProtKB-UniRule"/>
</dbReference>
<feature type="binding site" evidence="8">
    <location>
        <position position="453"/>
    </location>
    <ligand>
        <name>a divalent metal cation</name>
        <dbReference type="ChEBI" id="CHEBI:60240"/>
        <label>2</label>
        <note>catalytic</note>
    </ligand>
</feature>
<comment type="similarity">
    <text evidence="8">Belongs to the peptidase M24A family. Methionine aminopeptidase eukaryotic type 2 subfamily.</text>
</comment>
<dbReference type="SUPFAM" id="SSF55920">
    <property type="entry name" value="Creatinase/aminopeptidase"/>
    <property type="match status" value="1"/>
</dbReference>
<feature type="binding site" evidence="8">
    <location>
        <position position="355"/>
    </location>
    <ligand>
        <name>a divalent metal cation</name>
        <dbReference type="ChEBI" id="CHEBI:60240"/>
        <label>2</label>
        <note>catalytic</note>
    </ligand>
</feature>
<keyword evidence="7 8" id="KW-0378">Hydrolase</keyword>
<keyword evidence="6 8" id="KW-0479">Metal-binding</keyword>
<evidence type="ECO:0000256" key="9">
    <source>
        <dbReference type="RuleBase" id="RU003653"/>
    </source>
</evidence>
<evidence type="ECO:0000256" key="2">
    <source>
        <dbReference type="ARBA" id="ARBA00001936"/>
    </source>
</evidence>
<dbReference type="OrthoDB" id="7848262at2759"/>
<evidence type="ECO:0000259" key="10">
    <source>
        <dbReference type="Pfam" id="PF00557"/>
    </source>
</evidence>
<dbReference type="InterPro" id="IPR036388">
    <property type="entry name" value="WH-like_DNA-bd_sf"/>
</dbReference>
<dbReference type="GO" id="GO:0006508">
    <property type="term" value="P:proteolysis"/>
    <property type="evidence" value="ECO:0007669"/>
    <property type="project" value="UniProtKB-KW"/>
</dbReference>
<comment type="cofactor">
    <cofactor evidence="2">
        <name>Mn(2+)</name>
        <dbReference type="ChEBI" id="CHEBI:29035"/>
    </cofactor>
</comment>
<dbReference type="InterPro" id="IPR001714">
    <property type="entry name" value="Pept_M24_MAP"/>
</dbReference>
<evidence type="ECO:0000256" key="7">
    <source>
        <dbReference type="ARBA" id="ARBA00022801"/>
    </source>
</evidence>
<dbReference type="EC" id="3.4.11.18" evidence="8"/>
<comment type="subcellular location">
    <subcellularLocation>
        <location evidence="8">Cytoplasm</location>
    </subcellularLocation>
</comment>
<dbReference type="InterPro" id="IPR000994">
    <property type="entry name" value="Pept_M24"/>
</dbReference>
<sequence length="472" mass="53751">MGLKLTLVALTVFAILLIILFIFGNKPTFRGTVIEQLYLQYFGWVKGRQSSDDDEDDELDQDKERPLLKEEEPILAVEIKQKEGITLPKLDYPPKLGQAYYQTFPPTLTIQSQFPQQKYPLGKIEKYKDENTKHRSENESKLYKDSLNADIYNDFRQAAEAHRQLRAFTRQSLKPGVKLYDWVVDLEQRGRNILGEMDNSHTRVGHAFPTGLSLNNVAAHYTPNPGDNRILQNNDVIKVDIGIHVNGHIIDSAFSMCFDEQFQPLVEASREGTYTGLRESGVDARLREIGASIEETIRSYEVKVGKKTLKIKPVSECRGHQVGDYLVHVGNTVPTTKKQCSAQIKMKEGEIYAIETYATTGSGHASNQDDCSHYMMVPNAIEQSQNFRDPKAKELLNFINEHFTTLAWCPRWLYEWGAQKDYQMQLRTLLACGFIRDYPPMADVEGSYVTQHEHTVAIKPTAKEIFSFGDDG</sequence>
<dbReference type="Proteomes" id="UP000324800">
    <property type="component" value="Unassembled WGS sequence"/>
</dbReference>
<dbReference type="GO" id="GO:0070006">
    <property type="term" value="F:metalloaminopeptidase activity"/>
    <property type="evidence" value="ECO:0007669"/>
    <property type="project" value="UniProtKB-UniRule"/>
</dbReference>
<feature type="binding site" evidence="8">
    <location>
        <position position="453"/>
    </location>
    <ligand>
        <name>a divalent metal cation</name>
        <dbReference type="ChEBI" id="CHEBI:60240"/>
        <label>1</label>
    </ligand>
</feature>
<feature type="binding site" evidence="8">
    <location>
        <position position="251"/>
    </location>
    <ligand>
        <name>a divalent metal cation</name>
        <dbReference type="ChEBI" id="CHEBI:60240"/>
        <label>1</label>
    </ligand>
</feature>
<dbReference type="InterPro" id="IPR002468">
    <property type="entry name" value="Pept_M24A_MAP2"/>
</dbReference>
<dbReference type="PRINTS" id="PR00599">
    <property type="entry name" value="MAPEPTIDASE"/>
</dbReference>
<organism evidence="11 12">
    <name type="scientific">Streblomastix strix</name>
    <dbReference type="NCBI Taxonomy" id="222440"/>
    <lineage>
        <taxon>Eukaryota</taxon>
        <taxon>Metamonada</taxon>
        <taxon>Preaxostyla</taxon>
        <taxon>Oxymonadida</taxon>
        <taxon>Streblomastigidae</taxon>
        <taxon>Streblomastix</taxon>
    </lineage>
</organism>
<dbReference type="InterPro" id="IPR050247">
    <property type="entry name" value="Met_Aminopeptidase_Type2"/>
</dbReference>
<feature type="binding site" evidence="8">
    <location>
        <position position="220"/>
    </location>
    <ligand>
        <name>substrate</name>
    </ligand>
</feature>
<comment type="cofactor">
    <cofactor evidence="3">
        <name>Fe(2+)</name>
        <dbReference type="ChEBI" id="CHEBI:29033"/>
    </cofactor>
</comment>
<evidence type="ECO:0000313" key="12">
    <source>
        <dbReference type="Proteomes" id="UP000324800"/>
    </source>
</evidence>
<evidence type="ECO:0000256" key="1">
    <source>
        <dbReference type="ARBA" id="ARBA00000294"/>
    </source>
</evidence>
<protein>
    <recommendedName>
        <fullName evidence="8">Methionine aminopeptidase 2</fullName>
        <shortName evidence="8">MAP 2</shortName>
        <shortName evidence="8">MetAP 2</shortName>
        <ecNumber evidence="8">3.4.11.18</ecNumber>
    </recommendedName>
    <alternativeName>
        <fullName evidence="8">Peptidase M</fullName>
    </alternativeName>
</protein>
<comment type="function">
    <text evidence="8 9">Cotranslationally removes the N-terminal methionine from nascent proteins. The N-terminal methionine is often cleaved when the second residue in the primary sequence is small and uncharged (Met-Ala-, Cys, Gly, Pro, Ser, Thr, or Val).</text>
</comment>
<evidence type="ECO:0000256" key="3">
    <source>
        <dbReference type="ARBA" id="ARBA00001954"/>
    </source>
</evidence>
<dbReference type="Gene3D" id="3.90.230.10">
    <property type="entry name" value="Creatinase/methionine aminopeptidase superfamily"/>
    <property type="match status" value="1"/>
</dbReference>
<gene>
    <name evidence="11" type="ORF">EZS28_005461</name>
</gene>
<accession>A0A5J4WVD3</accession>
<dbReference type="PROSITE" id="PS01202">
    <property type="entry name" value="MAP_2"/>
    <property type="match status" value="1"/>
</dbReference>
<evidence type="ECO:0000256" key="8">
    <source>
        <dbReference type="HAMAP-Rule" id="MF_03175"/>
    </source>
</evidence>
<dbReference type="EMBL" id="SNRW01000835">
    <property type="protein sequence ID" value="KAA6399017.1"/>
    <property type="molecule type" value="Genomic_DNA"/>
</dbReference>
<proteinExistence type="inferred from homology"/>
<dbReference type="AlphaFoldDB" id="A0A5J4WVD3"/>
<comment type="cofactor">
    <cofactor evidence="8">
        <name>Co(2+)</name>
        <dbReference type="ChEBI" id="CHEBI:48828"/>
    </cofactor>
    <cofactor evidence="8">
        <name>Zn(2+)</name>
        <dbReference type="ChEBI" id="CHEBI:29105"/>
    </cofactor>
    <cofactor evidence="8">
        <name>Mn(2+)</name>
        <dbReference type="ChEBI" id="CHEBI:29035"/>
    </cofactor>
    <cofactor evidence="8">
        <name>Fe(2+)</name>
        <dbReference type="ChEBI" id="CHEBI:29033"/>
    </cofactor>
    <text evidence="8">Binds 2 divalent metal cations per subunit. Has a high-affinity and a low affinity metal-binding site. The true nature of the physiological cofactor is under debate. The enzyme is active with cobalt, zinc, manganese or divalent iron ions. Most likely, methionine aminopeptidases function as mononuclear Fe(2+)-metalloproteases under physiological conditions, and the catalytically relevant metal-binding site has been assigned to the histidine-containing high-affinity site.</text>
</comment>
<dbReference type="NCBIfam" id="TIGR00501">
    <property type="entry name" value="met_pdase_II"/>
    <property type="match status" value="1"/>
</dbReference>
<reference evidence="11 12" key="1">
    <citation type="submission" date="2019-03" db="EMBL/GenBank/DDBJ databases">
        <title>Single cell metagenomics reveals metabolic interactions within the superorganism composed of flagellate Streblomastix strix and complex community of Bacteroidetes bacteria on its surface.</title>
        <authorList>
            <person name="Treitli S.C."/>
            <person name="Kolisko M."/>
            <person name="Husnik F."/>
            <person name="Keeling P."/>
            <person name="Hampl V."/>
        </authorList>
    </citation>
    <scope>NUCLEOTIDE SEQUENCE [LARGE SCALE GENOMIC DNA]</scope>
    <source>
        <strain evidence="11">ST1C</strain>
    </source>
</reference>
<dbReference type="HAMAP" id="MF_03175">
    <property type="entry name" value="MetAP_2_euk"/>
    <property type="match status" value="1"/>
</dbReference>
<dbReference type="GO" id="GO:0004239">
    <property type="term" value="F:initiator methionyl aminopeptidase activity"/>
    <property type="evidence" value="ECO:0007669"/>
    <property type="project" value="UniProtKB-UniRule"/>
</dbReference>
<feature type="binding site" evidence="8">
    <location>
        <position position="240"/>
    </location>
    <ligand>
        <name>a divalent metal cation</name>
        <dbReference type="ChEBI" id="CHEBI:60240"/>
        <label>1</label>
    </ligand>
</feature>
<feature type="binding site" evidence="8">
    <location>
        <position position="320"/>
    </location>
    <ligand>
        <name>a divalent metal cation</name>
        <dbReference type="ChEBI" id="CHEBI:60240"/>
        <label>2</label>
        <note>catalytic</note>
    </ligand>
</feature>
<keyword evidence="8" id="KW-0963">Cytoplasm</keyword>
<dbReference type="GO" id="GO:0005737">
    <property type="term" value="C:cytoplasm"/>
    <property type="evidence" value="ECO:0007669"/>
    <property type="project" value="UniProtKB-SubCell"/>
</dbReference>